<reference evidence="1 2" key="1">
    <citation type="journal article" date="2019" name="Commun. Biol.">
        <title>The bagworm genome reveals a unique fibroin gene that provides high tensile strength.</title>
        <authorList>
            <person name="Kono N."/>
            <person name="Nakamura H."/>
            <person name="Ohtoshi R."/>
            <person name="Tomita M."/>
            <person name="Numata K."/>
            <person name="Arakawa K."/>
        </authorList>
    </citation>
    <scope>NUCLEOTIDE SEQUENCE [LARGE SCALE GENOMIC DNA]</scope>
</reference>
<evidence type="ECO:0000313" key="1">
    <source>
        <dbReference type="EMBL" id="GBP16273.1"/>
    </source>
</evidence>
<gene>
    <name evidence="1" type="ORF">EVAR_93640_1</name>
</gene>
<evidence type="ECO:0000313" key="2">
    <source>
        <dbReference type="Proteomes" id="UP000299102"/>
    </source>
</evidence>
<comment type="caution">
    <text evidence="1">The sequence shown here is derived from an EMBL/GenBank/DDBJ whole genome shotgun (WGS) entry which is preliminary data.</text>
</comment>
<name>A0A4C1TQL4_EUMVA</name>
<keyword evidence="2" id="KW-1185">Reference proteome</keyword>
<proteinExistence type="predicted"/>
<sequence>MRIKKFNAGTGSRMKSEFPYVHAREAAPKASIHMSSADSVVQSHKKDVNTILKSIVLPTLIPGVKLFLLYVKHVCLWSFSGYQQLLYEVLVETEMPFLYAFCGNLLSNKILVQALKNIFRRGGPAARRHDKIRCCEMQIAEMRPGGGANCPRGSAERAFAFYKESVRNKPAKAFTLAFV</sequence>
<accession>A0A4C1TQL4</accession>
<dbReference type="EMBL" id="BGZK01000078">
    <property type="protein sequence ID" value="GBP16273.1"/>
    <property type="molecule type" value="Genomic_DNA"/>
</dbReference>
<organism evidence="1 2">
    <name type="scientific">Eumeta variegata</name>
    <name type="common">Bagworm moth</name>
    <name type="synonym">Eumeta japonica</name>
    <dbReference type="NCBI Taxonomy" id="151549"/>
    <lineage>
        <taxon>Eukaryota</taxon>
        <taxon>Metazoa</taxon>
        <taxon>Ecdysozoa</taxon>
        <taxon>Arthropoda</taxon>
        <taxon>Hexapoda</taxon>
        <taxon>Insecta</taxon>
        <taxon>Pterygota</taxon>
        <taxon>Neoptera</taxon>
        <taxon>Endopterygota</taxon>
        <taxon>Lepidoptera</taxon>
        <taxon>Glossata</taxon>
        <taxon>Ditrysia</taxon>
        <taxon>Tineoidea</taxon>
        <taxon>Psychidae</taxon>
        <taxon>Oiketicinae</taxon>
        <taxon>Eumeta</taxon>
    </lineage>
</organism>
<dbReference type="AlphaFoldDB" id="A0A4C1TQL4"/>
<dbReference type="Proteomes" id="UP000299102">
    <property type="component" value="Unassembled WGS sequence"/>
</dbReference>
<protein>
    <submittedName>
        <fullName evidence="1">Uncharacterized protein</fullName>
    </submittedName>
</protein>